<sequence>MNAKTQSILSYLGILWLVAYFGGKDHRDANSIYHLKQGLGLLVVAILYNLVVTIVISIAPGIGQIIGYVGVVFLILMILGIIHVVNEIKKPLPLIGGFFEDKFSFIQ</sequence>
<feature type="transmembrane region" description="Helical" evidence="1">
    <location>
        <begin position="39"/>
        <end position="59"/>
    </location>
</feature>
<dbReference type="EMBL" id="FOAF01000016">
    <property type="protein sequence ID" value="SEM56967.1"/>
    <property type="molecule type" value="Genomic_DNA"/>
</dbReference>
<name>A0A1H7ZHR1_OLID1</name>
<dbReference type="STRING" id="407022.SAMN05661044_05527"/>
<accession>A0A1H7ZHR1</accession>
<dbReference type="AlphaFoldDB" id="A0A1H7ZHR1"/>
<dbReference type="RefSeq" id="WP_093332900.1">
    <property type="nucleotide sequence ID" value="NZ_FOAF01000016.1"/>
</dbReference>
<dbReference type="OrthoDB" id="6400719at2"/>
<keyword evidence="1" id="KW-0812">Transmembrane</keyword>
<keyword evidence="3" id="KW-1185">Reference proteome</keyword>
<evidence type="ECO:0000313" key="2">
    <source>
        <dbReference type="EMBL" id="SEM56967.1"/>
    </source>
</evidence>
<evidence type="ECO:0000256" key="1">
    <source>
        <dbReference type="SAM" id="Phobius"/>
    </source>
</evidence>
<gene>
    <name evidence="2" type="ORF">SAMN05661044_05527</name>
</gene>
<evidence type="ECO:0008006" key="4">
    <source>
        <dbReference type="Google" id="ProtNLM"/>
    </source>
</evidence>
<protein>
    <recommendedName>
        <fullName evidence="4">Import component protein</fullName>
    </recommendedName>
</protein>
<feature type="transmembrane region" description="Helical" evidence="1">
    <location>
        <begin position="65"/>
        <end position="85"/>
    </location>
</feature>
<organism evidence="2 3">
    <name type="scientific">Olivibacter domesticus</name>
    <name type="common">Pseudosphingobacterium domesticum</name>
    <dbReference type="NCBI Taxonomy" id="407022"/>
    <lineage>
        <taxon>Bacteria</taxon>
        <taxon>Pseudomonadati</taxon>
        <taxon>Bacteroidota</taxon>
        <taxon>Sphingobacteriia</taxon>
        <taxon>Sphingobacteriales</taxon>
        <taxon>Sphingobacteriaceae</taxon>
        <taxon>Olivibacter</taxon>
    </lineage>
</organism>
<keyword evidence="1" id="KW-1133">Transmembrane helix</keyword>
<proteinExistence type="predicted"/>
<feature type="transmembrane region" description="Helical" evidence="1">
    <location>
        <begin position="6"/>
        <end position="23"/>
    </location>
</feature>
<reference evidence="3" key="1">
    <citation type="submission" date="2016-10" db="EMBL/GenBank/DDBJ databases">
        <authorList>
            <person name="Varghese N."/>
            <person name="Submissions S."/>
        </authorList>
    </citation>
    <scope>NUCLEOTIDE SEQUENCE [LARGE SCALE GENOMIC DNA]</scope>
    <source>
        <strain evidence="3">DSM 18733</strain>
    </source>
</reference>
<evidence type="ECO:0000313" key="3">
    <source>
        <dbReference type="Proteomes" id="UP000199421"/>
    </source>
</evidence>
<keyword evidence="1" id="KW-0472">Membrane</keyword>
<dbReference type="Proteomes" id="UP000199421">
    <property type="component" value="Unassembled WGS sequence"/>
</dbReference>